<dbReference type="RefSeq" id="WP_062040353.1">
    <property type="nucleotide sequence ID" value="NZ_DF968182.1"/>
</dbReference>
<proteinExistence type="predicted"/>
<feature type="transmembrane region" description="Helical" evidence="1">
    <location>
        <begin position="82"/>
        <end position="104"/>
    </location>
</feature>
<feature type="transmembrane region" description="Helical" evidence="1">
    <location>
        <begin position="31"/>
        <end position="50"/>
    </location>
</feature>
<accession>A0A0S7C2G3</accession>
<feature type="transmembrane region" description="Helical" evidence="1">
    <location>
        <begin position="6"/>
        <end position="24"/>
    </location>
</feature>
<dbReference type="AlphaFoldDB" id="A0A0S7C2G3"/>
<evidence type="ECO:0000256" key="1">
    <source>
        <dbReference type="SAM" id="Phobius"/>
    </source>
</evidence>
<dbReference type="STRING" id="1678841.TBC1_111529"/>
<evidence type="ECO:0000313" key="2">
    <source>
        <dbReference type="EMBL" id="GAP43376.1"/>
    </source>
</evidence>
<keyword evidence="1" id="KW-1133">Transmembrane helix</keyword>
<keyword evidence="1" id="KW-0812">Transmembrane</keyword>
<dbReference type="Proteomes" id="UP000053091">
    <property type="component" value="Unassembled WGS sequence"/>
</dbReference>
<reference evidence="2" key="1">
    <citation type="journal article" date="2015" name="Genome Announc.">
        <title>Draft Genome Sequence of Bacteroidales Strain TBC1, a Novel Isolate from a Methanogenic Wastewater Treatment System.</title>
        <authorList>
            <person name="Tourlousse D.M."/>
            <person name="Matsuura N."/>
            <person name="Sun L."/>
            <person name="Toyonaga M."/>
            <person name="Kuroda K."/>
            <person name="Ohashi A."/>
            <person name="Cruz R."/>
            <person name="Yamaguchi T."/>
            <person name="Sekiguchi Y."/>
        </authorList>
    </citation>
    <scope>NUCLEOTIDE SEQUENCE [LARGE SCALE GENOMIC DNA]</scope>
    <source>
        <strain evidence="2">TBC1</strain>
    </source>
</reference>
<keyword evidence="3" id="KW-1185">Reference proteome</keyword>
<protein>
    <submittedName>
        <fullName evidence="2">Uncharacterized protein</fullName>
    </submittedName>
</protein>
<dbReference type="EMBL" id="DF968182">
    <property type="protein sequence ID" value="GAP43376.1"/>
    <property type="molecule type" value="Genomic_DNA"/>
</dbReference>
<gene>
    <name evidence="2" type="ORF">TBC1_111529</name>
</gene>
<keyword evidence="1" id="KW-0472">Membrane</keyword>
<organism evidence="2">
    <name type="scientific">Lentimicrobium saccharophilum</name>
    <dbReference type="NCBI Taxonomy" id="1678841"/>
    <lineage>
        <taxon>Bacteria</taxon>
        <taxon>Pseudomonadati</taxon>
        <taxon>Bacteroidota</taxon>
        <taxon>Bacteroidia</taxon>
        <taxon>Bacteroidales</taxon>
        <taxon>Lentimicrobiaceae</taxon>
        <taxon>Lentimicrobium</taxon>
    </lineage>
</organism>
<dbReference type="OrthoDB" id="1047115at2"/>
<sequence>MNDLLIAIIIGLVAGLIDVTPMVIMKLEKVANISAFVHYFVLGLIIPFVGWDMTPWLKGVIISFLSAIPVMIIVYPKDKKAIIPMIIFSLILGAGIGIAGAKFID</sequence>
<name>A0A0S7C2G3_9BACT</name>
<feature type="transmembrane region" description="Helical" evidence="1">
    <location>
        <begin position="56"/>
        <end position="75"/>
    </location>
</feature>
<evidence type="ECO:0000313" key="3">
    <source>
        <dbReference type="Proteomes" id="UP000053091"/>
    </source>
</evidence>